<dbReference type="AlphaFoldDB" id="A0A6A5UZ46"/>
<gene>
    <name evidence="3" type="ORF">BU23DRAFT_560279</name>
</gene>
<protein>
    <recommendedName>
        <fullName evidence="2">MAGE domain-containing protein</fullName>
    </recommendedName>
</protein>
<dbReference type="OrthoDB" id="5366531at2759"/>
<evidence type="ECO:0000313" key="3">
    <source>
        <dbReference type="EMBL" id="KAF1966357.1"/>
    </source>
</evidence>
<evidence type="ECO:0000256" key="1">
    <source>
        <dbReference type="SAM" id="MobiDB-lite"/>
    </source>
</evidence>
<feature type="domain" description="MAGE" evidence="2">
    <location>
        <begin position="12"/>
        <end position="59"/>
    </location>
</feature>
<dbReference type="EMBL" id="ML976747">
    <property type="protein sequence ID" value="KAF1966357.1"/>
    <property type="molecule type" value="Genomic_DNA"/>
</dbReference>
<organism evidence="3 4">
    <name type="scientific">Bimuria novae-zelandiae CBS 107.79</name>
    <dbReference type="NCBI Taxonomy" id="1447943"/>
    <lineage>
        <taxon>Eukaryota</taxon>
        <taxon>Fungi</taxon>
        <taxon>Dikarya</taxon>
        <taxon>Ascomycota</taxon>
        <taxon>Pezizomycotina</taxon>
        <taxon>Dothideomycetes</taxon>
        <taxon>Pleosporomycetidae</taxon>
        <taxon>Pleosporales</taxon>
        <taxon>Massarineae</taxon>
        <taxon>Didymosphaeriaceae</taxon>
        <taxon>Bimuria</taxon>
    </lineage>
</organism>
<evidence type="ECO:0000259" key="2">
    <source>
        <dbReference type="PROSITE" id="PS50838"/>
    </source>
</evidence>
<dbReference type="InterPro" id="IPR002190">
    <property type="entry name" value="MHD_dom"/>
</dbReference>
<evidence type="ECO:0000313" key="4">
    <source>
        <dbReference type="Proteomes" id="UP000800036"/>
    </source>
</evidence>
<dbReference type="PROSITE" id="PS50838">
    <property type="entry name" value="MAGE"/>
    <property type="match status" value="1"/>
</dbReference>
<feature type="region of interest" description="Disordered" evidence="1">
    <location>
        <begin position="685"/>
        <end position="775"/>
    </location>
</feature>
<dbReference type="Proteomes" id="UP000800036">
    <property type="component" value="Unassembled WGS sequence"/>
</dbReference>
<accession>A0A6A5UZ46</accession>
<feature type="compositionally biased region" description="Basic and acidic residues" evidence="1">
    <location>
        <begin position="699"/>
        <end position="710"/>
    </location>
</feature>
<sequence length="775" mass="88951">MWVFRKRLAFDLPIDDTPEAEFLWGTFIKDSEVVVELLEYAADLRKRTGQVYPRLYELCISFWLPHPKNFERALAHHQIMRGELELEKLPLRDLARILKGQLTEPMYDILLDMYKDSSETDLYDEVVPELIGSPAAALRWHAACMLKGDLPSPEVASSPTVQAFLAHNATSADFGVRVKAAIAGSLGRDISQMDHELLRRLRGRDTAPVRFEDSLCARMFATRAIPPESVIRGLALVGVNEIGPLAIRTMASRTEPLSDLPARFQELRKAGIALQGCIFSLALEKFAKEQQFVLVRSMLESDQHPEVYDDLKLQNELLWYYIENQDWDQAHRTLAILSLSYVDSTVQAWNILLQTHIKRCVPEDIFDTLKKMAQHQVPVDTFALILLRRHVLRLRRQGKQPITWLGKHRRAFDDLRFVARVYMFMLQNTMLDIPPRLWHEILRRFGMTGRMLELRRLVHWLFCWYAPRESMPLGKMPKPAFLTPFTERLRLTNPARTEAWRPLSTIGQTHRDHPLSELFSRPFKQALVVWGFRAGLLPAAQTEQSLFAGAAAKKHFRRRFQQRGILHRQNWDIGLKTLVELRQLGLYVNSPSVVRALQDVFVNLFGRGYSKKSANRIMEAVNTTPYPKYVRRVNEIWGSPLLPEPRLYGSSKLHSHMWHPRFERDVRRKGHMKLSEIVARLEEEITEGSEQKGPNVTRVESDARHRRDDTQTSDDSVDAPSEDFLATFSAQGRAINPDVYSAPTATTSPVNNPGLDELTQAADSLPGKKKKGGRN</sequence>
<keyword evidence="4" id="KW-1185">Reference proteome</keyword>
<name>A0A6A5UZ46_9PLEO</name>
<reference evidence="3" key="1">
    <citation type="journal article" date="2020" name="Stud. Mycol.">
        <title>101 Dothideomycetes genomes: a test case for predicting lifestyles and emergence of pathogens.</title>
        <authorList>
            <person name="Haridas S."/>
            <person name="Albert R."/>
            <person name="Binder M."/>
            <person name="Bloem J."/>
            <person name="Labutti K."/>
            <person name="Salamov A."/>
            <person name="Andreopoulos B."/>
            <person name="Baker S."/>
            <person name="Barry K."/>
            <person name="Bills G."/>
            <person name="Bluhm B."/>
            <person name="Cannon C."/>
            <person name="Castanera R."/>
            <person name="Culley D."/>
            <person name="Daum C."/>
            <person name="Ezra D."/>
            <person name="Gonzalez J."/>
            <person name="Henrissat B."/>
            <person name="Kuo A."/>
            <person name="Liang C."/>
            <person name="Lipzen A."/>
            <person name="Lutzoni F."/>
            <person name="Magnuson J."/>
            <person name="Mondo S."/>
            <person name="Nolan M."/>
            <person name="Ohm R."/>
            <person name="Pangilinan J."/>
            <person name="Park H.-J."/>
            <person name="Ramirez L."/>
            <person name="Alfaro M."/>
            <person name="Sun H."/>
            <person name="Tritt A."/>
            <person name="Yoshinaga Y."/>
            <person name="Zwiers L.-H."/>
            <person name="Turgeon B."/>
            <person name="Goodwin S."/>
            <person name="Spatafora J."/>
            <person name="Crous P."/>
            <person name="Grigoriev I."/>
        </authorList>
    </citation>
    <scope>NUCLEOTIDE SEQUENCE</scope>
    <source>
        <strain evidence="3">CBS 107.79</strain>
    </source>
</reference>
<feature type="compositionally biased region" description="Acidic residues" evidence="1">
    <location>
        <begin position="711"/>
        <end position="721"/>
    </location>
</feature>
<proteinExistence type="predicted"/>